<feature type="transmembrane region" description="Helical" evidence="1">
    <location>
        <begin position="7"/>
        <end position="27"/>
    </location>
</feature>
<sequence>MKKILKYGIMGMLMSSFGFLVGSLFYLDSSLDKKTVITVFIMGFIVGMVTTIFDITSLSYITAIIIHFFITFTIITLSNFILGSGTFISNHIFTYLAQFIFIYVIIWIGIYFFQRKDVDTINQQLKKRKK</sequence>
<dbReference type="AlphaFoldDB" id="A0A1E8GMQ9"/>
<proteinExistence type="predicted"/>
<dbReference type="EMBL" id="MKIR01000012">
    <property type="protein sequence ID" value="OFI49306.1"/>
    <property type="molecule type" value="Genomic_DNA"/>
</dbReference>
<dbReference type="RefSeq" id="WP_070791830.1">
    <property type="nucleotide sequence ID" value="NZ_MKIR01000012.1"/>
</dbReference>
<name>A0A1E8GMQ9_9LACT</name>
<protein>
    <recommendedName>
        <fullName evidence="4">DUF3021 domain-containing protein</fullName>
    </recommendedName>
</protein>
<evidence type="ECO:0008006" key="4">
    <source>
        <dbReference type="Google" id="ProtNLM"/>
    </source>
</evidence>
<feature type="transmembrane region" description="Helical" evidence="1">
    <location>
        <begin position="93"/>
        <end position="113"/>
    </location>
</feature>
<dbReference type="Proteomes" id="UP000178622">
    <property type="component" value="Unassembled WGS sequence"/>
</dbReference>
<keyword evidence="1" id="KW-0472">Membrane</keyword>
<evidence type="ECO:0000256" key="1">
    <source>
        <dbReference type="SAM" id="Phobius"/>
    </source>
</evidence>
<organism evidence="2 3">
    <name type="scientific">Floricoccus tropicus</name>
    <dbReference type="NCBI Taxonomy" id="1859473"/>
    <lineage>
        <taxon>Bacteria</taxon>
        <taxon>Bacillati</taxon>
        <taxon>Bacillota</taxon>
        <taxon>Bacilli</taxon>
        <taxon>Lactobacillales</taxon>
        <taxon>Streptococcaceae</taxon>
        <taxon>Floricoccus</taxon>
    </lineage>
</organism>
<evidence type="ECO:0000313" key="2">
    <source>
        <dbReference type="EMBL" id="OFI49306.1"/>
    </source>
</evidence>
<keyword evidence="3" id="KW-1185">Reference proteome</keyword>
<accession>A0A1E8GMQ9</accession>
<keyword evidence="1" id="KW-0812">Transmembrane</keyword>
<dbReference type="OrthoDB" id="2194178at2"/>
<keyword evidence="1" id="KW-1133">Transmembrane helix</keyword>
<comment type="caution">
    <text evidence="2">The sequence shown here is derived from an EMBL/GenBank/DDBJ whole genome shotgun (WGS) entry which is preliminary data.</text>
</comment>
<feature type="transmembrane region" description="Helical" evidence="1">
    <location>
        <begin position="60"/>
        <end position="81"/>
    </location>
</feature>
<gene>
    <name evidence="2" type="ORF">BG261_01620</name>
</gene>
<dbReference type="STRING" id="1859473.BG261_01620"/>
<dbReference type="Pfam" id="PF11457">
    <property type="entry name" value="DUF3021"/>
    <property type="match status" value="1"/>
</dbReference>
<feature type="transmembrane region" description="Helical" evidence="1">
    <location>
        <begin position="33"/>
        <end position="53"/>
    </location>
</feature>
<dbReference type="InterPro" id="IPR021560">
    <property type="entry name" value="DUF3021"/>
</dbReference>
<evidence type="ECO:0000313" key="3">
    <source>
        <dbReference type="Proteomes" id="UP000178622"/>
    </source>
</evidence>
<reference evidence="3" key="1">
    <citation type="submission" date="2016-09" db="EMBL/GenBank/DDBJ databases">
        <title>Draft genome sequence of a novel species of the family Streptococcaceae isolated from flowers.</title>
        <authorList>
            <person name="Chuah L.-O."/>
            <person name="Yap K.-P."/>
            <person name="Thong K.L."/>
            <person name="Liong M.T."/>
            <person name="Ahmad R."/>
            <person name="Rusul G."/>
        </authorList>
    </citation>
    <scope>NUCLEOTIDE SEQUENCE [LARGE SCALE GENOMIC DNA]</scope>
    <source>
        <strain evidence="3">DF1</strain>
    </source>
</reference>